<evidence type="ECO:0000313" key="3">
    <source>
        <dbReference type="Proteomes" id="UP000244893"/>
    </source>
</evidence>
<proteinExistence type="predicted"/>
<comment type="caution">
    <text evidence="2">The sequence shown here is derived from an EMBL/GenBank/DDBJ whole genome shotgun (WGS) entry which is preliminary data.</text>
</comment>
<name>A0A2V1HS21_9MICO</name>
<dbReference type="InterPro" id="IPR011059">
    <property type="entry name" value="Metal-dep_hydrolase_composite"/>
</dbReference>
<dbReference type="EMBL" id="QEOP01000001">
    <property type="protein sequence ID" value="PVZ95131.1"/>
    <property type="molecule type" value="Genomic_DNA"/>
</dbReference>
<keyword evidence="2" id="KW-0378">Hydrolase</keyword>
<protein>
    <submittedName>
        <fullName evidence="2">Amidohydrolase</fullName>
    </submittedName>
</protein>
<dbReference type="SUPFAM" id="SSF51338">
    <property type="entry name" value="Composite domain of metallo-dependent hydrolases"/>
    <property type="match status" value="1"/>
</dbReference>
<dbReference type="InterPro" id="IPR032466">
    <property type="entry name" value="Metal_Hydrolase"/>
</dbReference>
<reference evidence="2 3" key="1">
    <citation type="submission" date="2018-05" db="EMBL/GenBank/DDBJ databases">
        <title>Amnibacterium sp. M8JJ-5, whole genome shotgun sequence.</title>
        <authorList>
            <person name="Tuo L."/>
        </authorList>
    </citation>
    <scope>NUCLEOTIDE SEQUENCE [LARGE SCALE GENOMIC DNA]</scope>
    <source>
        <strain evidence="2 3">M8JJ-5</strain>
    </source>
</reference>
<feature type="domain" description="Amidohydrolase 3" evidence="1">
    <location>
        <begin position="50"/>
        <end position="536"/>
    </location>
</feature>
<dbReference type="Gene3D" id="2.30.40.10">
    <property type="entry name" value="Urease, subunit C, domain 1"/>
    <property type="match status" value="1"/>
</dbReference>
<dbReference type="PANTHER" id="PTHR22642:SF2">
    <property type="entry name" value="PROTEIN LONG AFTER FAR-RED 3"/>
    <property type="match status" value="1"/>
</dbReference>
<organism evidence="2 3">
    <name type="scientific">Amnibacterium flavum</name>
    <dbReference type="NCBI Taxonomy" id="2173173"/>
    <lineage>
        <taxon>Bacteria</taxon>
        <taxon>Bacillati</taxon>
        <taxon>Actinomycetota</taxon>
        <taxon>Actinomycetes</taxon>
        <taxon>Micrococcales</taxon>
        <taxon>Microbacteriaceae</taxon>
        <taxon>Amnibacterium</taxon>
    </lineage>
</organism>
<dbReference type="Pfam" id="PF07969">
    <property type="entry name" value="Amidohydro_3"/>
    <property type="match status" value="1"/>
</dbReference>
<dbReference type="SUPFAM" id="SSF51556">
    <property type="entry name" value="Metallo-dependent hydrolases"/>
    <property type="match status" value="1"/>
</dbReference>
<dbReference type="InterPro" id="IPR033932">
    <property type="entry name" value="YtcJ-like"/>
</dbReference>
<dbReference type="AlphaFoldDB" id="A0A2V1HS21"/>
<dbReference type="Proteomes" id="UP000244893">
    <property type="component" value="Unassembled WGS sequence"/>
</dbReference>
<evidence type="ECO:0000259" key="1">
    <source>
        <dbReference type="Pfam" id="PF07969"/>
    </source>
</evidence>
<keyword evidence="3" id="KW-1185">Reference proteome</keyword>
<accession>A0A2V1HS21</accession>
<dbReference type="Gene3D" id="3.10.310.70">
    <property type="match status" value="1"/>
</dbReference>
<dbReference type="Gene3D" id="3.20.20.140">
    <property type="entry name" value="Metal-dependent hydrolases"/>
    <property type="match status" value="1"/>
</dbReference>
<dbReference type="GO" id="GO:0016810">
    <property type="term" value="F:hydrolase activity, acting on carbon-nitrogen (but not peptide) bonds"/>
    <property type="evidence" value="ECO:0007669"/>
    <property type="project" value="InterPro"/>
</dbReference>
<dbReference type="CDD" id="cd01300">
    <property type="entry name" value="YtcJ_like"/>
    <property type="match status" value="1"/>
</dbReference>
<dbReference type="InterPro" id="IPR013108">
    <property type="entry name" value="Amidohydro_3"/>
</dbReference>
<dbReference type="RefSeq" id="WP_116754869.1">
    <property type="nucleotide sequence ID" value="NZ_JBHUEX010000001.1"/>
</dbReference>
<evidence type="ECO:0000313" key="2">
    <source>
        <dbReference type="EMBL" id="PVZ95131.1"/>
    </source>
</evidence>
<sequence>MTSNSTLYIGGRIRTGDPLLPSATTMLVSGGRVVALGFTEPHDVPAGTVVRDLGGATVLPGFIDAHVHPLMGGLQLLATGFAGIQSVEGYWAELRRLDAVTPPGEWIVAAGYSAVLVARERITRRELDAVIGDRPVLMVNSDLHGGLANTVALRAAGLLDSQEFSSEYVERGDDGAPNGLVNEEAMARVMSFSPPPSEAVAEKALLEAQAHLHSLGVVGWQDALLGDKHGGEDPTARYLALDAAGRITARVSGAIGWDRARGVEQVPDILEHARAFTGARLSAPAVKILLDGVHEAGTASMLAEYNDAAGRPLGNSGPTMIEPGLLDEALVALDAAGLDVHIHALGDRAVRDALDAVDAARHANGHRGTRHQVAHVTFIDPSDVPRFRELDVTANAQLIWVADDFLDFAQYEIFVGPERRARQSALAEWDAAGFRWSAGSDWPVSSAAPLDAITAGSRRRIHGDGPTGPLWQRLPATRIIDAYTSGSAFTSRLDDNGVLRAGSHADFVLLDRDPAGPGPANESTVLETVVAGETVYAADSMP</sequence>
<dbReference type="OrthoDB" id="3238066at2"/>
<gene>
    <name evidence="2" type="ORF">DDQ50_00945</name>
</gene>
<dbReference type="PANTHER" id="PTHR22642">
    <property type="entry name" value="IMIDAZOLONEPROPIONASE"/>
    <property type="match status" value="1"/>
</dbReference>